<evidence type="ECO:0000313" key="2">
    <source>
        <dbReference type="EnsemblProtists" id="EOD06612"/>
    </source>
</evidence>
<dbReference type="GO" id="GO:0031418">
    <property type="term" value="F:L-ascorbic acid binding"/>
    <property type="evidence" value="ECO:0007669"/>
    <property type="project" value="UniProtKB-KW"/>
</dbReference>
<dbReference type="Proteomes" id="UP000013827">
    <property type="component" value="Unassembled WGS sequence"/>
</dbReference>
<dbReference type="PANTHER" id="PTHR24014">
    <property type="entry name" value="2-OXOGLUTARATE AND IRON-DEPENDENT OXYGENASE DOMAIN-CONTAINING PROTEIN 2"/>
    <property type="match status" value="1"/>
</dbReference>
<keyword evidence="1" id="KW-0847">Vitamin C</keyword>
<dbReference type="AlphaFoldDB" id="A0A0D3I5S7"/>
<accession>A0A0D3I5S7</accession>
<keyword evidence="3" id="KW-1185">Reference proteome</keyword>
<reference evidence="2" key="2">
    <citation type="submission" date="2024-10" db="UniProtKB">
        <authorList>
            <consortium name="EnsemblProtists"/>
        </authorList>
    </citation>
    <scope>IDENTIFICATION</scope>
</reference>
<protein>
    <submittedName>
        <fullName evidence="2">Uncharacterized protein</fullName>
    </submittedName>
</protein>
<dbReference type="GeneID" id="17252761"/>
<evidence type="ECO:0000256" key="1">
    <source>
        <dbReference type="ARBA" id="ARBA00022896"/>
    </source>
</evidence>
<dbReference type="PANTHER" id="PTHR24014:SF4">
    <property type="entry name" value="2-OXOGLUTARATE AND IRON-DEPENDENT OXYGENASE DOMAIN-CONTAINING PROTEIN 2"/>
    <property type="match status" value="1"/>
</dbReference>
<dbReference type="RefSeq" id="XP_005759041.1">
    <property type="nucleotide sequence ID" value="XM_005758984.1"/>
</dbReference>
<dbReference type="HOGENOM" id="CLU_2712504_0_0_1"/>
<dbReference type="KEGG" id="ehx:EMIHUDRAFT_49766"/>
<dbReference type="PaxDb" id="2903-EOD06612"/>
<sequence>CRMLVEEVEHFQLSGLPARRPNSMNNYGLILNEIGLRASLSRLQAAIAPLARAVFPAEGRSLDDHHSFVVSYK</sequence>
<dbReference type="eggNOG" id="KOG1971">
    <property type="taxonomic scope" value="Eukaryota"/>
</dbReference>
<proteinExistence type="predicted"/>
<reference evidence="3" key="1">
    <citation type="journal article" date="2013" name="Nature">
        <title>Pan genome of the phytoplankton Emiliania underpins its global distribution.</title>
        <authorList>
            <person name="Read B.A."/>
            <person name="Kegel J."/>
            <person name="Klute M.J."/>
            <person name="Kuo A."/>
            <person name="Lefebvre S.C."/>
            <person name="Maumus F."/>
            <person name="Mayer C."/>
            <person name="Miller J."/>
            <person name="Monier A."/>
            <person name="Salamov A."/>
            <person name="Young J."/>
            <person name="Aguilar M."/>
            <person name="Claverie J.M."/>
            <person name="Frickenhaus S."/>
            <person name="Gonzalez K."/>
            <person name="Herman E.K."/>
            <person name="Lin Y.C."/>
            <person name="Napier J."/>
            <person name="Ogata H."/>
            <person name="Sarno A.F."/>
            <person name="Shmutz J."/>
            <person name="Schroeder D."/>
            <person name="de Vargas C."/>
            <person name="Verret F."/>
            <person name="von Dassow P."/>
            <person name="Valentin K."/>
            <person name="Van de Peer Y."/>
            <person name="Wheeler G."/>
            <person name="Dacks J.B."/>
            <person name="Delwiche C.F."/>
            <person name="Dyhrman S.T."/>
            <person name="Glockner G."/>
            <person name="John U."/>
            <person name="Richards T."/>
            <person name="Worden A.Z."/>
            <person name="Zhang X."/>
            <person name="Grigoriev I.V."/>
            <person name="Allen A.E."/>
            <person name="Bidle K."/>
            <person name="Borodovsky M."/>
            <person name="Bowler C."/>
            <person name="Brownlee C."/>
            <person name="Cock J.M."/>
            <person name="Elias M."/>
            <person name="Gladyshev V.N."/>
            <person name="Groth M."/>
            <person name="Guda C."/>
            <person name="Hadaegh A."/>
            <person name="Iglesias-Rodriguez M.D."/>
            <person name="Jenkins J."/>
            <person name="Jones B.M."/>
            <person name="Lawson T."/>
            <person name="Leese F."/>
            <person name="Lindquist E."/>
            <person name="Lobanov A."/>
            <person name="Lomsadze A."/>
            <person name="Malik S.B."/>
            <person name="Marsh M.E."/>
            <person name="Mackinder L."/>
            <person name="Mock T."/>
            <person name="Mueller-Roeber B."/>
            <person name="Pagarete A."/>
            <person name="Parker M."/>
            <person name="Probert I."/>
            <person name="Quesneville H."/>
            <person name="Raines C."/>
            <person name="Rensing S.A."/>
            <person name="Riano-Pachon D.M."/>
            <person name="Richier S."/>
            <person name="Rokitta S."/>
            <person name="Shiraiwa Y."/>
            <person name="Soanes D.M."/>
            <person name="van der Giezen M."/>
            <person name="Wahlund T.M."/>
            <person name="Williams B."/>
            <person name="Wilson W."/>
            <person name="Wolfe G."/>
            <person name="Wurch L.L."/>
        </authorList>
    </citation>
    <scope>NUCLEOTIDE SEQUENCE</scope>
</reference>
<dbReference type="Pfam" id="PF25238">
    <property type="entry name" value="OGFOD2-like"/>
    <property type="match status" value="1"/>
</dbReference>
<organism evidence="2 3">
    <name type="scientific">Emiliania huxleyi (strain CCMP1516)</name>
    <dbReference type="NCBI Taxonomy" id="280463"/>
    <lineage>
        <taxon>Eukaryota</taxon>
        <taxon>Haptista</taxon>
        <taxon>Haptophyta</taxon>
        <taxon>Prymnesiophyceae</taxon>
        <taxon>Isochrysidales</taxon>
        <taxon>Noelaerhabdaceae</taxon>
        <taxon>Emiliania</taxon>
    </lineage>
</organism>
<name>A0A0D3I5S7_EMIH1</name>
<dbReference type="EnsemblProtists" id="EOD06612">
    <property type="protein sequence ID" value="EOD06612"/>
    <property type="gene ID" value="EMIHUDRAFT_49766"/>
</dbReference>
<evidence type="ECO:0000313" key="3">
    <source>
        <dbReference type="Proteomes" id="UP000013827"/>
    </source>
</evidence>